<accession>A0A251UM94</accession>
<dbReference type="EMBL" id="CM007894">
    <property type="protein sequence ID" value="OTG24507.1"/>
    <property type="molecule type" value="Genomic_DNA"/>
</dbReference>
<protein>
    <submittedName>
        <fullName evidence="1">Uncharacterized protein</fullName>
    </submittedName>
</protein>
<dbReference type="AlphaFoldDB" id="A0A251UM94"/>
<dbReference type="InParanoid" id="A0A251UM94"/>
<dbReference type="Proteomes" id="UP000215914">
    <property type="component" value="Chromosome 5"/>
</dbReference>
<keyword evidence="2" id="KW-1185">Reference proteome</keyword>
<evidence type="ECO:0000313" key="1">
    <source>
        <dbReference type="EMBL" id="OTG24507.1"/>
    </source>
</evidence>
<proteinExistence type="predicted"/>
<organism evidence="1 2">
    <name type="scientific">Helianthus annuus</name>
    <name type="common">Common sunflower</name>
    <dbReference type="NCBI Taxonomy" id="4232"/>
    <lineage>
        <taxon>Eukaryota</taxon>
        <taxon>Viridiplantae</taxon>
        <taxon>Streptophyta</taxon>
        <taxon>Embryophyta</taxon>
        <taxon>Tracheophyta</taxon>
        <taxon>Spermatophyta</taxon>
        <taxon>Magnoliopsida</taxon>
        <taxon>eudicotyledons</taxon>
        <taxon>Gunneridae</taxon>
        <taxon>Pentapetalae</taxon>
        <taxon>asterids</taxon>
        <taxon>campanulids</taxon>
        <taxon>Asterales</taxon>
        <taxon>Asteraceae</taxon>
        <taxon>Asteroideae</taxon>
        <taxon>Heliantheae alliance</taxon>
        <taxon>Heliantheae</taxon>
        <taxon>Helianthus</taxon>
    </lineage>
</organism>
<evidence type="ECO:0000313" key="2">
    <source>
        <dbReference type="Proteomes" id="UP000215914"/>
    </source>
</evidence>
<reference evidence="2" key="1">
    <citation type="journal article" date="2017" name="Nature">
        <title>The sunflower genome provides insights into oil metabolism, flowering and Asterid evolution.</title>
        <authorList>
            <person name="Badouin H."/>
            <person name="Gouzy J."/>
            <person name="Grassa C.J."/>
            <person name="Murat F."/>
            <person name="Staton S.E."/>
            <person name="Cottret L."/>
            <person name="Lelandais-Briere C."/>
            <person name="Owens G.L."/>
            <person name="Carrere S."/>
            <person name="Mayjonade B."/>
            <person name="Legrand L."/>
            <person name="Gill N."/>
            <person name="Kane N.C."/>
            <person name="Bowers J.E."/>
            <person name="Hubner S."/>
            <person name="Bellec A."/>
            <person name="Berard A."/>
            <person name="Berges H."/>
            <person name="Blanchet N."/>
            <person name="Boniface M.C."/>
            <person name="Brunel D."/>
            <person name="Catrice O."/>
            <person name="Chaidir N."/>
            <person name="Claudel C."/>
            <person name="Donnadieu C."/>
            <person name="Faraut T."/>
            <person name="Fievet G."/>
            <person name="Helmstetter N."/>
            <person name="King M."/>
            <person name="Knapp S.J."/>
            <person name="Lai Z."/>
            <person name="Le Paslier M.C."/>
            <person name="Lippi Y."/>
            <person name="Lorenzon L."/>
            <person name="Mandel J.R."/>
            <person name="Marage G."/>
            <person name="Marchand G."/>
            <person name="Marquand E."/>
            <person name="Bret-Mestries E."/>
            <person name="Morien E."/>
            <person name="Nambeesan S."/>
            <person name="Nguyen T."/>
            <person name="Pegot-Espagnet P."/>
            <person name="Pouilly N."/>
            <person name="Raftis F."/>
            <person name="Sallet E."/>
            <person name="Schiex T."/>
            <person name="Thomas J."/>
            <person name="Vandecasteele C."/>
            <person name="Vares D."/>
            <person name="Vear F."/>
            <person name="Vautrin S."/>
            <person name="Crespi M."/>
            <person name="Mangin B."/>
            <person name="Burke J.M."/>
            <person name="Salse J."/>
            <person name="Munos S."/>
            <person name="Vincourt P."/>
            <person name="Rieseberg L.H."/>
            <person name="Langlade N.B."/>
        </authorList>
    </citation>
    <scope>NUCLEOTIDE SEQUENCE [LARGE SCALE GENOMIC DNA]</scope>
    <source>
        <strain evidence="2">cv. SF193</strain>
    </source>
</reference>
<sequence>MPCAFKSIFNHFQNESVNLYLPVNTFNLFSLYGLGLRYIEYRLIERTNLAPLGVQLNNLIGSFKQSCFTLSLWGVNDHVPDILGIILRDGHDQSTRCRRTPVSV</sequence>
<name>A0A251UM94_HELAN</name>
<gene>
    <name evidence="1" type="ORF">HannXRQ_Chr05g0137531</name>
</gene>